<proteinExistence type="predicted"/>
<dbReference type="Proteomes" id="UP000717534">
    <property type="component" value="Unassembled WGS sequence"/>
</dbReference>
<sequence>NVGPAYIANEAYNTSTVNVITPFGPNDSVGSLGMFVTTTGVNSPTKLVFSMDNADFTAADSTYYLYAWDDADNDGNYDIAELGLPIIGSTSNPVVGNLANGELTFVGPLSHNGGGLLAAGTRLVIGSTGTAATAEPTDGVNWSLHAGLSLDDSVTLTVVESGPFAGDQTASATIGQMVNQYTLCVKPANDVFDAVINLDSSPAKVNFLPAATPVLIDASTYTLTNRNEVNTTASVTGCNDTTNYFPNAGTFFLAQDTDDGSVVKIHGVLTSSVADQALQLGGDVSMKATIGATTQVSVPYTTSVGWVTALATDTINDTAGTTTDFLFDATVDGSPIDIRTFGFSVVSEPAANFYQITYALPTGVSAGAWTLGEGYDSIITYFPIGYPGYNAFLKATNRFNETATMALNATCENTTDGVQMQVNGTLANVPANNHVTFTSGDIVTALGLDGTKAYQCAIEVVSNAPAALMQVSGIQIGPDGRTALPLYNIANTNLSQ</sequence>
<evidence type="ECO:0000313" key="2">
    <source>
        <dbReference type="Proteomes" id="UP000717534"/>
    </source>
</evidence>
<keyword evidence="2" id="KW-1185">Reference proteome</keyword>
<accession>A0ABS3AYI6</accession>
<feature type="non-terminal residue" evidence="1">
    <location>
        <position position="1"/>
    </location>
</feature>
<comment type="caution">
    <text evidence="1">The sequence shown here is derived from an EMBL/GenBank/DDBJ whole genome shotgun (WGS) entry which is preliminary data.</text>
</comment>
<evidence type="ECO:0000313" key="1">
    <source>
        <dbReference type="EMBL" id="MBN4068942.1"/>
    </source>
</evidence>
<dbReference type="EMBL" id="JAFITO010000087">
    <property type="protein sequence ID" value="MBN4068942.1"/>
    <property type="molecule type" value="Genomic_DNA"/>
</dbReference>
<protein>
    <submittedName>
        <fullName evidence="1">Uncharacterized protein</fullName>
    </submittedName>
</protein>
<name>A0ABS3AYI6_9BACT</name>
<gene>
    <name evidence="1" type="ORF">JYU06_05425</name>
</gene>
<organism evidence="1 2">
    <name type="scientific">Desulfotalea psychrophila</name>
    <dbReference type="NCBI Taxonomy" id="84980"/>
    <lineage>
        <taxon>Bacteria</taxon>
        <taxon>Pseudomonadati</taxon>
        <taxon>Thermodesulfobacteriota</taxon>
        <taxon>Desulfobulbia</taxon>
        <taxon>Desulfobulbales</taxon>
        <taxon>Desulfocapsaceae</taxon>
        <taxon>Desulfotalea</taxon>
    </lineage>
</organism>
<reference evidence="1 2" key="1">
    <citation type="submission" date="2021-02" db="EMBL/GenBank/DDBJ databases">
        <title>Activity-based single-cell genomes from oceanic crustal fluid captures similar information to metagenomic and metatranscriptomic surveys with orders of magnitude less sampling.</title>
        <authorList>
            <person name="D'Angelo T.S."/>
            <person name="Orcutt B.N."/>
        </authorList>
    </citation>
    <scope>NUCLEOTIDE SEQUENCE [LARGE SCALE GENOMIC DNA]</scope>
    <source>
        <strain evidence="1">AH-315-G02</strain>
    </source>
</reference>